<reference evidence="3" key="1">
    <citation type="submission" date="2017-10" db="EMBL/GenBank/DDBJ databases">
        <title>Rapid genome shrinkage in a self-fertile nematode reveals novel sperm competition proteins.</title>
        <authorList>
            <person name="Yin D."/>
            <person name="Schwarz E.M."/>
            <person name="Thomas C.G."/>
            <person name="Felde R.L."/>
            <person name="Korf I.F."/>
            <person name="Cutter A.D."/>
            <person name="Schartner C.M."/>
            <person name="Ralston E.J."/>
            <person name="Meyer B.J."/>
            <person name="Haag E.S."/>
        </authorList>
    </citation>
    <scope>NUCLEOTIDE SEQUENCE [LARGE SCALE GENOMIC DNA]</scope>
    <source>
        <strain evidence="3">JU1422</strain>
    </source>
</reference>
<keyword evidence="1" id="KW-0472">Membrane</keyword>
<evidence type="ECO:0000313" key="2">
    <source>
        <dbReference type="EMBL" id="PIC45388.1"/>
    </source>
</evidence>
<accession>A0A2G5V0S6</accession>
<dbReference type="Proteomes" id="UP000230233">
    <property type="component" value="Chromosome II"/>
</dbReference>
<protein>
    <submittedName>
        <fullName evidence="2">Uncharacterized protein</fullName>
    </submittedName>
</protein>
<keyword evidence="1" id="KW-1133">Transmembrane helix</keyword>
<gene>
    <name evidence="2" type="primary">Cnig_chr_II.g5424</name>
    <name evidence="2" type="ORF">B9Z55_005424</name>
</gene>
<keyword evidence="1" id="KW-0812">Transmembrane</keyword>
<organism evidence="2 3">
    <name type="scientific">Caenorhabditis nigoni</name>
    <dbReference type="NCBI Taxonomy" id="1611254"/>
    <lineage>
        <taxon>Eukaryota</taxon>
        <taxon>Metazoa</taxon>
        <taxon>Ecdysozoa</taxon>
        <taxon>Nematoda</taxon>
        <taxon>Chromadorea</taxon>
        <taxon>Rhabditida</taxon>
        <taxon>Rhabditina</taxon>
        <taxon>Rhabditomorpha</taxon>
        <taxon>Rhabditoidea</taxon>
        <taxon>Rhabditidae</taxon>
        <taxon>Peloderinae</taxon>
        <taxon>Caenorhabditis</taxon>
    </lineage>
</organism>
<evidence type="ECO:0000313" key="3">
    <source>
        <dbReference type="Proteomes" id="UP000230233"/>
    </source>
</evidence>
<name>A0A2G5V0S6_9PELO</name>
<proteinExistence type="predicted"/>
<feature type="transmembrane region" description="Helical" evidence="1">
    <location>
        <begin position="60"/>
        <end position="77"/>
    </location>
</feature>
<evidence type="ECO:0000256" key="1">
    <source>
        <dbReference type="SAM" id="Phobius"/>
    </source>
</evidence>
<keyword evidence="3" id="KW-1185">Reference proteome</keyword>
<comment type="caution">
    <text evidence="2">The sequence shown here is derived from an EMBL/GenBank/DDBJ whole genome shotgun (WGS) entry which is preliminary data.</text>
</comment>
<dbReference type="EMBL" id="PDUG01000002">
    <property type="protein sequence ID" value="PIC45388.1"/>
    <property type="molecule type" value="Genomic_DNA"/>
</dbReference>
<sequence>MLPTSTKSKMSPKSTMYLPGFKSLENQNAIYRRSLRSLQGRRFLLRCFPMADGRQEEKSVNLIILYFSFFFFFARWPSSSFDLIFWFLGPSLFWLFGGPEMHGQSLFIVRFSPF</sequence>
<dbReference type="AlphaFoldDB" id="A0A2G5V0S6"/>